<dbReference type="InterPro" id="IPR050509">
    <property type="entry name" value="CoA-transferase_III"/>
</dbReference>
<keyword evidence="3" id="KW-1185">Reference proteome</keyword>
<dbReference type="PANTHER" id="PTHR48228">
    <property type="entry name" value="SUCCINYL-COA--D-CITRAMALATE COA-TRANSFERASE"/>
    <property type="match status" value="1"/>
</dbReference>
<sequence length="406" mass="43475">MREAALAGVKVADFSWVLAGPTVGRALADHGATVVRVESARRVDLARALSPFTNGESRPDNSALASDLNAGKLGLALDLAIPEAREVARTLCDWADIVLESFSPGTMKAWGLDYDSLRQSNPGLIMLSTTLMGNFGPLSKLAGFGSAGSCLSGIHNVTGWPDMVPTGYCGPYTDFVAPKFSLMGLLAALDRRARTGEGAYIDLSQVEAGLQYMAPEILEYSTSGSVAERQGNADPALCPNEVYVCAAGDGRERYVAISIRTEAEWTALIDVLRLSGVDDLIDADVDARKAHRERIDAAIAKAVADEPAERVEELLQTAGIPAYVALHGSELPHDPQLKDRNHFVAVEHPRRGSTYVEATRIQLSETPGRPHGAGPDIGEHQTMVLKEILQIPDDVIRSCQQAGAFF</sequence>
<evidence type="ECO:0000313" key="3">
    <source>
        <dbReference type="Proteomes" id="UP001320898"/>
    </source>
</evidence>
<dbReference type="GO" id="GO:0016740">
    <property type="term" value="F:transferase activity"/>
    <property type="evidence" value="ECO:0007669"/>
    <property type="project" value="UniProtKB-KW"/>
</dbReference>
<comment type="caution">
    <text evidence="2">The sequence shown here is derived from an EMBL/GenBank/DDBJ whole genome shotgun (WGS) entry which is preliminary data.</text>
</comment>
<protein>
    <submittedName>
        <fullName evidence="2">CoA transferase</fullName>
    </submittedName>
</protein>
<dbReference type="EMBL" id="JALIDZ010000008">
    <property type="protein sequence ID" value="MCT8973684.1"/>
    <property type="molecule type" value="Genomic_DNA"/>
</dbReference>
<dbReference type="InterPro" id="IPR003673">
    <property type="entry name" value="CoA-Trfase_fam_III"/>
</dbReference>
<dbReference type="Pfam" id="PF02515">
    <property type="entry name" value="CoA_transf_3"/>
    <property type="match status" value="1"/>
</dbReference>
<dbReference type="PANTHER" id="PTHR48228:SF6">
    <property type="entry name" value="L-CARNITINE COA-TRANSFERASE"/>
    <property type="match status" value="1"/>
</dbReference>
<dbReference type="AlphaFoldDB" id="A0AAW5R4Y2"/>
<reference evidence="2 3" key="1">
    <citation type="submission" date="2022-04" db="EMBL/GenBank/DDBJ databases">
        <authorList>
            <person name="Ye Y.-Q."/>
            <person name="Du Z.-J."/>
        </authorList>
    </citation>
    <scope>NUCLEOTIDE SEQUENCE [LARGE SCALE GENOMIC DNA]</scope>
    <source>
        <strain evidence="2 3">A6E488</strain>
    </source>
</reference>
<accession>A0AAW5R4Y2</accession>
<dbReference type="SUPFAM" id="SSF89796">
    <property type="entry name" value="CoA-transferase family III (CaiB/BaiF)"/>
    <property type="match status" value="1"/>
</dbReference>
<dbReference type="InterPro" id="IPR044855">
    <property type="entry name" value="CoA-Trfase_III_dom3_sf"/>
</dbReference>
<dbReference type="RefSeq" id="WP_261617265.1">
    <property type="nucleotide sequence ID" value="NZ_JALIDZ010000008.1"/>
</dbReference>
<proteinExistence type="predicted"/>
<dbReference type="Proteomes" id="UP001320898">
    <property type="component" value="Unassembled WGS sequence"/>
</dbReference>
<dbReference type="Gene3D" id="3.40.50.10540">
    <property type="entry name" value="Crotonobetainyl-coa:carnitine coa-transferase, domain 1"/>
    <property type="match status" value="1"/>
</dbReference>
<evidence type="ECO:0000256" key="1">
    <source>
        <dbReference type="ARBA" id="ARBA00022679"/>
    </source>
</evidence>
<organism evidence="2 3">
    <name type="scientific">Microbaculum marinisediminis</name>
    <dbReference type="NCBI Taxonomy" id="2931392"/>
    <lineage>
        <taxon>Bacteria</taxon>
        <taxon>Pseudomonadati</taxon>
        <taxon>Pseudomonadota</taxon>
        <taxon>Alphaproteobacteria</taxon>
        <taxon>Hyphomicrobiales</taxon>
        <taxon>Tepidamorphaceae</taxon>
        <taxon>Microbaculum</taxon>
    </lineage>
</organism>
<keyword evidence="1 2" id="KW-0808">Transferase</keyword>
<name>A0AAW5R4Y2_9HYPH</name>
<evidence type="ECO:0000313" key="2">
    <source>
        <dbReference type="EMBL" id="MCT8973684.1"/>
    </source>
</evidence>
<gene>
    <name evidence="2" type="ORF">MUB46_17610</name>
</gene>
<dbReference type="Gene3D" id="3.30.1540.10">
    <property type="entry name" value="formyl-coa transferase, domain 3"/>
    <property type="match status" value="1"/>
</dbReference>
<dbReference type="InterPro" id="IPR023606">
    <property type="entry name" value="CoA-Trfase_III_dom_1_sf"/>
</dbReference>